<evidence type="ECO:0000256" key="12">
    <source>
        <dbReference type="ARBA" id="ARBA00022842"/>
    </source>
</evidence>
<keyword evidence="12" id="KW-0460">Magnesium</keyword>
<dbReference type="Gene3D" id="3.30.1490.20">
    <property type="entry name" value="ATP-grasp fold, A domain"/>
    <property type="match status" value="1"/>
</dbReference>
<dbReference type="GO" id="GO:0006094">
    <property type="term" value="P:gluconeogenesis"/>
    <property type="evidence" value="ECO:0007669"/>
    <property type="project" value="UniProtKB-UniPathway"/>
</dbReference>
<keyword evidence="8" id="KW-0479">Metal-binding</keyword>
<feature type="domain" description="Pyruvate phosphate dikinase AMP/ATP-binding" evidence="15">
    <location>
        <begin position="21"/>
        <end position="58"/>
    </location>
</feature>
<evidence type="ECO:0000256" key="7">
    <source>
        <dbReference type="ARBA" id="ARBA00022679"/>
    </source>
</evidence>
<comment type="similarity">
    <text evidence="4">Belongs to the PEP-utilizing enzyme family.</text>
</comment>
<dbReference type="GO" id="GO:0005524">
    <property type="term" value="F:ATP binding"/>
    <property type="evidence" value="ECO:0007669"/>
    <property type="project" value="UniProtKB-KW"/>
</dbReference>
<keyword evidence="10" id="KW-0418">Kinase</keyword>
<dbReference type="PANTHER" id="PTHR43030">
    <property type="entry name" value="PHOSPHOENOLPYRUVATE SYNTHASE"/>
    <property type="match status" value="1"/>
</dbReference>
<dbReference type="EC" id="2.7.9.2" evidence="5"/>
<proteinExistence type="inferred from homology"/>
<evidence type="ECO:0000256" key="10">
    <source>
        <dbReference type="ARBA" id="ARBA00022777"/>
    </source>
</evidence>
<comment type="caution">
    <text evidence="16">The sequence shown here is derived from an EMBL/GenBank/DDBJ whole genome shotgun (WGS) entry which is preliminary data.</text>
</comment>
<comment type="catalytic activity">
    <reaction evidence="14">
        <text>pyruvate + ATP + H2O = phosphoenolpyruvate + AMP + phosphate + 2 H(+)</text>
        <dbReference type="Rhea" id="RHEA:11364"/>
        <dbReference type="ChEBI" id="CHEBI:15361"/>
        <dbReference type="ChEBI" id="CHEBI:15377"/>
        <dbReference type="ChEBI" id="CHEBI:15378"/>
        <dbReference type="ChEBI" id="CHEBI:30616"/>
        <dbReference type="ChEBI" id="CHEBI:43474"/>
        <dbReference type="ChEBI" id="CHEBI:58702"/>
        <dbReference type="ChEBI" id="CHEBI:456215"/>
        <dbReference type="EC" id="2.7.9.2"/>
    </reaction>
</comment>
<comment type="cofactor">
    <cofactor evidence="1">
        <name>Mg(2+)</name>
        <dbReference type="ChEBI" id="CHEBI:18420"/>
    </cofactor>
</comment>
<evidence type="ECO:0000256" key="6">
    <source>
        <dbReference type="ARBA" id="ARBA00021623"/>
    </source>
</evidence>
<dbReference type="InterPro" id="IPR006319">
    <property type="entry name" value="PEP_synth"/>
</dbReference>
<organism evidence="16 17">
    <name type="scientific">Candidatus Nealsonbacteria bacterium CG10_big_fil_rev_8_21_14_0_10_36_24</name>
    <dbReference type="NCBI Taxonomy" id="1974710"/>
    <lineage>
        <taxon>Bacteria</taxon>
        <taxon>Candidatus Nealsoniibacteriota</taxon>
    </lineage>
</organism>
<evidence type="ECO:0000256" key="8">
    <source>
        <dbReference type="ARBA" id="ARBA00022723"/>
    </source>
</evidence>
<comment type="pathway">
    <text evidence="3">Carbohydrate biosynthesis; gluconeogenesis.</text>
</comment>
<evidence type="ECO:0000256" key="9">
    <source>
        <dbReference type="ARBA" id="ARBA00022741"/>
    </source>
</evidence>
<evidence type="ECO:0000256" key="13">
    <source>
        <dbReference type="ARBA" id="ARBA00033470"/>
    </source>
</evidence>
<evidence type="ECO:0000256" key="4">
    <source>
        <dbReference type="ARBA" id="ARBA00007837"/>
    </source>
</evidence>
<dbReference type="EMBL" id="PFCJ01000014">
    <property type="protein sequence ID" value="PIR72430.1"/>
    <property type="molecule type" value="Genomic_DNA"/>
</dbReference>
<comment type="function">
    <text evidence="2">Catalyzes the phosphorylation of pyruvate to phosphoenolpyruvate.</text>
</comment>
<dbReference type="Pfam" id="PF01326">
    <property type="entry name" value="PPDK_N"/>
    <property type="match status" value="1"/>
</dbReference>
<evidence type="ECO:0000313" key="16">
    <source>
        <dbReference type="EMBL" id="PIR72430.1"/>
    </source>
</evidence>
<dbReference type="PANTHER" id="PTHR43030:SF1">
    <property type="entry name" value="PHOSPHOENOLPYRUVATE SYNTHASE"/>
    <property type="match status" value="1"/>
</dbReference>
<sequence>MLKEYKYILWFKEINLKDVVLVGGKNASLGEMIRYLTPKGINIPDGFALTTNVYWKFL</sequence>
<evidence type="ECO:0000256" key="5">
    <source>
        <dbReference type="ARBA" id="ARBA00011996"/>
    </source>
</evidence>
<dbReference type="InterPro" id="IPR013815">
    <property type="entry name" value="ATP_grasp_subdomain_1"/>
</dbReference>
<reference evidence="17" key="1">
    <citation type="submission" date="2017-09" db="EMBL/GenBank/DDBJ databases">
        <title>Depth-based differentiation of microbial function through sediment-hosted aquifers and enrichment of novel symbionts in the deep terrestrial subsurface.</title>
        <authorList>
            <person name="Probst A.J."/>
            <person name="Ladd B."/>
            <person name="Jarett J.K."/>
            <person name="Geller-Mcgrath D.E."/>
            <person name="Sieber C.M.K."/>
            <person name="Emerson J.B."/>
            <person name="Anantharaman K."/>
            <person name="Thomas B.C."/>
            <person name="Malmstrom R."/>
            <person name="Stieglmeier M."/>
            <person name="Klingl A."/>
            <person name="Woyke T."/>
            <person name="Ryan C.M."/>
            <person name="Banfield J.F."/>
        </authorList>
    </citation>
    <scope>NUCLEOTIDE SEQUENCE [LARGE SCALE GENOMIC DNA]</scope>
</reference>
<evidence type="ECO:0000259" key="15">
    <source>
        <dbReference type="Pfam" id="PF01326"/>
    </source>
</evidence>
<gene>
    <name evidence="16" type="ORF">COU42_01060</name>
</gene>
<evidence type="ECO:0000256" key="2">
    <source>
        <dbReference type="ARBA" id="ARBA00002988"/>
    </source>
</evidence>
<dbReference type="UniPathway" id="UPA00138"/>
<dbReference type="Proteomes" id="UP000228756">
    <property type="component" value="Unassembled WGS sequence"/>
</dbReference>
<keyword evidence="7" id="KW-0808">Transferase</keyword>
<accession>A0A2M6NS77</accession>
<evidence type="ECO:0000256" key="3">
    <source>
        <dbReference type="ARBA" id="ARBA00004742"/>
    </source>
</evidence>
<evidence type="ECO:0000313" key="17">
    <source>
        <dbReference type="Proteomes" id="UP000228756"/>
    </source>
</evidence>
<dbReference type="InterPro" id="IPR002192">
    <property type="entry name" value="PPDK_AMP/ATP-bd"/>
</dbReference>
<evidence type="ECO:0000256" key="14">
    <source>
        <dbReference type="ARBA" id="ARBA00047700"/>
    </source>
</evidence>
<dbReference type="GO" id="GO:0046872">
    <property type="term" value="F:metal ion binding"/>
    <property type="evidence" value="ECO:0007669"/>
    <property type="project" value="UniProtKB-KW"/>
</dbReference>
<evidence type="ECO:0000256" key="1">
    <source>
        <dbReference type="ARBA" id="ARBA00001946"/>
    </source>
</evidence>
<evidence type="ECO:0000256" key="11">
    <source>
        <dbReference type="ARBA" id="ARBA00022840"/>
    </source>
</evidence>
<dbReference type="SUPFAM" id="SSF56059">
    <property type="entry name" value="Glutathione synthetase ATP-binding domain-like"/>
    <property type="match status" value="1"/>
</dbReference>
<dbReference type="GO" id="GO:0008986">
    <property type="term" value="F:pyruvate, water dikinase activity"/>
    <property type="evidence" value="ECO:0007669"/>
    <property type="project" value="UniProtKB-EC"/>
</dbReference>
<keyword evidence="9" id="KW-0547">Nucleotide-binding</keyword>
<feature type="non-terminal residue" evidence="16">
    <location>
        <position position="58"/>
    </location>
</feature>
<dbReference type="AlphaFoldDB" id="A0A2M6NS77"/>
<name>A0A2M6NS77_9BACT</name>
<keyword evidence="11" id="KW-0067">ATP-binding</keyword>
<protein>
    <recommendedName>
        <fullName evidence="6">Phosphoenolpyruvate synthase</fullName>
        <ecNumber evidence="5">2.7.9.2</ecNumber>
    </recommendedName>
    <alternativeName>
        <fullName evidence="13">Pyruvate, water dikinase</fullName>
    </alternativeName>
</protein>